<dbReference type="RefSeq" id="WP_157646526.1">
    <property type="nucleotide sequence ID" value="NZ_JACHDD010000006.1"/>
</dbReference>
<evidence type="ECO:0000256" key="1">
    <source>
        <dbReference type="SAM" id="SignalP"/>
    </source>
</evidence>
<keyword evidence="4" id="KW-1185">Reference proteome</keyword>
<feature type="domain" description="Lysozyme inhibitor LprI-like N-terminal" evidence="2">
    <location>
        <begin position="64"/>
        <end position="160"/>
    </location>
</feature>
<dbReference type="InterPro" id="IPR009739">
    <property type="entry name" value="LprI-like_N"/>
</dbReference>
<evidence type="ECO:0000313" key="4">
    <source>
        <dbReference type="Proteomes" id="UP000592780"/>
    </source>
</evidence>
<comment type="caution">
    <text evidence="3">The sequence shown here is derived from an EMBL/GenBank/DDBJ whole genome shotgun (WGS) entry which is preliminary data.</text>
</comment>
<feature type="chain" id="PRO_5031480209" evidence="1">
    <location>
        <begin position="26"/>
        <end position="167"/>
    </location>
</feature>
<evidence type="ECO:0000313" key="3">
    <source>
        <dbReference type="EMBL" id="MBB5425872.1"/>
    </source>
</evidence>
<dbReference type="Pfam" id="PF07007">
    <property type="entry name" value="LprI"/>
    <property type="match status" value="1"/>
</dbReference>
<dbReference type="Gene3D" id="1.20.1270.180">
    <property type="match status" value="1"/>
</dbReference>
<reference evidence="3 4" key="1">
    <citation type="submission" date="2020-08" db="EMBL/GenBank/DDBJ databases">
        <title>Genomic Encyclopedia of Type Strains, Phase IV (KMG-V): Genome sequencing to study the core and pangenomes of soil and plant-associated prokaryotes.</title>
        <authorList>
            <person name="Whitman W."/>
        </authorList>
    </citation>
    <scope>NUCLEOTIDE SEQUENCE [LARGE SCALE GENOMIC DNA]</scope>
    <source>
        <strain evidence="3 4">JPY158</strain>
    </source>
</reference>
<organism evidence="3 4">
    <name type="scientific">Paraburkholderia atlantica</name>
    <dbReference type="NCBI Taxonomy" id="2654982"/>
    <lineage>
        <taxon>Bacteria</taxon>
        <taxon>Pseudomonadati</taxon>
        <taxon>Pseudomonadota</taxon>
        <taxon>Betaproteobacteria</taxon>
        <taxon>Burkholderiales</taxon>
        <taxon>Burkholderiaceae</taxon>
        <taxon>Paraburkholderia</taxon>
    </lineage>
</organism>
<keyword evidence="1" id="KW-0732">Signal</keyword>
<accession>A0A7W8Q8R0</accession>
<evidence type="ECO:0000259" key="2">
    <source>
        <dbReference type="Pfam" id="PF07007"/>
    </source>
</evidence>
<name>A0A7W8Q8R0_PARAM</name>
<dbReference type="OrthoDB" id="9114478at2"/>
<feature type="signal peptide" evidence="1">
    <location>
        <begin position="1"/>
        <end position="25"/>
    </location>
</feature>
<dbReference type="EMBL" id="JACHDD010000006">
    <property type="protein sequence ID" value="MBB5425872.1"/>
    <property type="molecule type" value="Genomic_DNA"/>
</dbReference>
<gene>
    <name evidence="3" type="ORF">HDG40_004045</name>
</gene>
<dbReference type="AlphaFoldDB" id="A0A7W8Q8R0"/>
<dbReference type="Proteomes" id="UP000592780">
    <property type="component" value="Unassembled WGS sequence"/>
</dbReference>
<proteinExistence type="predicted"/>
<protein>
    <submittedName>
        <fullName evidence="3">Uncharacterized protein YecT (DUF1311 family)</fullName>
    </submittedName>
</protein>
<sequence length="167" mass="19612">MKREFMMRGTSMFFLLLFMSQTTYCSQSIYGSEFDYKKAKPTSDYFYGKSRKEIELYCKREMLGTSDLSACAQFRYERIMDAFDKRVSEVEKILEEDDKANGAYGQPAALPYFKKAQANWLLYRENDCYSNVYSVGQASLRFIDFWDCMTGITKHRLDELTKPNSDD</sequence>